<evidence type="ECO:0000313" key="3">
    <source>
        <dbReference type="Proteomes" id="UP000886885"/>
    </source>
</evidence>
<comment type="caution">
    <text evidence="2">The sequence shown here is derived from an EMBL/GenBank/DDBJ whole genome shotgun (WGS) entry which is preliminary data.</text>
</comment>
<dbReference type="EMBL" id="JAAWWB010000031">
    <property type="protein sequence ID" value="KAG6745463.1"/>
    <property type="molecule type" value="Genomic_DNA"/>
</dbReference>
<feature type="compositionally biased region" description="Basic residues" evidence="1">
    <location>
        <begin position="12"/>
        <end position="24"/>
    </location>
</feature>
<feature type="region of interest" description="Disordered" evidence="1">
    <location>
        <begin position="1"/>
        <end position="46"/>
    </location>
</feature>
<dbReference type="InterPro" id="IPR007612">
    <property type="entry name" value="LOR"/>
</dbReference>
<evidence type="ECO:0008006" key="4">
    <source>
        <dbReference type="Google" id="ProtNLM"/>
    </source>
</evidence>
<dbReference type="Proteomes" id="UP000886885">
    <property type="component" value="Chromosome 16A"/>
</dbReference>
<protein>
    <recommendedName>
        <fullName evidence="4">Protein LURP-one-related 5-like</fullName>
    </recommendedName>
</protein>
<evidence type="ECO:0000313" key="2">
    <source>
        <dbReference type="EMBL" id="KAG6745463.1"/>
    </source>
</evidence>
<dbReference type="OrthoDB" id="680369at2759"/>
<proteinExistence type="predicted"/>
<feature type="compositionally biased region" description="Basic and acidic residues" evidence="1">
    <location>
        <begin position="1"/>
        <end position="11"/>
    </location>
</feature>
<dbReference type="PANTHER" id="PTHR31087">
    <property type="match status" value="1"/>
</dbReference>
<organism evidence="2 3">
    <name type="scientific">Populus tomentosa</name>
    <name type="common">Chinese white poplar</name>
    <dbReference type="NCBI Taxonomy" id="118781"/>
    <lineage>
        <taxon>Eukaryota</taxon>
        <taxon>Viridiplantae</taxon>
        <taxon>Streptophyta</taxon>
        <taxon>Embryophyta</taxon>
        <taxon>Tracheophyta</taxon>
        <taxon>Spermatophyta</taxon>
        <taxon>Magnoliopsida</taxon>
        <taxon>eudicotyledons</taxon>
        <taxon>Gunneridae</taxon>
        <taxon>Pentapetalae</taxon>
        <taxon>rosids</taxon>
        <taxon>fabids</taxon>
        <taxon>Malpighiales</taxon>
        <taxon>Salicaceae</taxon>
        <taxon>Saliceae</taxon>
        <taxon>Populus</taxon>
    </lineage>
</organism>
<dbReference type="Pfam" id="PF04525">
    <property type="entry name" value="LOR"/>
    <property type="match status" value="1"/>
</dbReference>
<dbReference type="AlphaFoldDB" id="A0A8X7Y2W5"/>
<evidence type="ECO:0000256" key="1">
    <source>
        <dbReference type="SAM" id="MobiDB-lite"/>
    </source>
</evidence>
<gene>
    <name evidence="2" type="ORF">POTOM_052135</name>
</gene>
<keyword evidence="3" id="KW-1185">Reference proteome</keyword>
<accession>A0A8X7Y2W5</accession>
<sequence>MSRIHPSDQSRCHGHLLFKNHKGNTTRPLHDDDDDDDDKRSDQLPADPSVMLTVWKRSSMSFQGTDGFTVFDPHGTLVFRVDNYSRKNGYGLVLMDGVGNALLSLKPKMLSMQYQWNAYRGDQDGCERTSTKVFSMRSPSVLSDFHAAGRKHVAEIFMGTRLGGRRHDQNMPDFKIQGSFRSRDCKIVKTSTGEVVARISRKRVNNTTILLSDDVFSLVVQPGFDTHLIMAFVIVLDRISSKPFSPFLCS</sequence>
<name>A0A8X7Y2W5_POPTO</name>
<dbReference type="PANTHER" id="PTHR31087:SF95">
    <property type="entry name" value="EXPRESSED PROTEIN"/>
    <property type="match status" value="1"/>
</dbReference>
<reference evidence="2" key="1">
    <citation type="journal article" date="2020" name="bioRxiv">
        <title>Hybrid origin of Populus tomentosa Carr. identified through genome sequencing and phylogenomic analysis.</title>
        <authorList>
            <person name="An X."/>
            <person name="Gao K."/>
            <person name="Chen Z."/>
            <person name="Li J."/>
            <person name="Yang X."/>
            <person name="Yang X."/>
            <person name="Zhou J."/>
            <person name="Guo T."/>
            <person name="Zhao T."/>
            <person name="Huang S."/>
            <person name="Miao D."/>
            <person name="Khan W.U."/>
            <person name="Rao P."/>
            <person name="Ye M."/>
            <person name="Lei B."/>
            <person name="Liao W."/>
            <person name="Wang J."/>
            <person name="Ji L."/>
            <person name="Li Y."/>
            <person name="Guo B."/>
            <person name="Mustafa N.S."/>
            <person name="Li S."/>
            <person name="Yun Q."/>
            <person name="Keller S.R."/>
            <person name="Mao J."/>
            <person name="Zhang R."/>
            <person name="Strauss S.H."/>
        </authorList>
    </citation>
    <scope>NUCLEOTIDE SEQUENCE</scope>
    <source>
        <strain evidence="2">GM15</strain>
        <tissue evidence="2">Leaf</tissue>
    </source>
</reference>